<accession>A0ABN9QVL8</accession>
<evidence type="ECO:0000313" key="3">
    <source>
        <dbReference type="Proteomes" id="UP001189429"/>
    </source>
</evidence>
<dbReference type="EMBL" id="CAUYUJ010004002">
    <property type="protein sequence ID" value="CAK0807754.1"/>
    <property type="molecule type" value="Genomic_DNA"/>
</dbReference>
<evidence type="ECO:0000313" key="2">
    <source>
        <dbReference type="EMBL" id="CAK0807754.1"/>
    </source>
</evidence>
<organism evidence="2 3">
    <name type="scientific">Prorocentrum cordatum</name>
    <dbReference type="NCBI Taxonomy" id="2364126"/>
    <lineage>
        <taxon>Eukaryota</taxon>
        <taxon>Sar</taxon>
        <taxon>Alveolata</taxon>
        <taxon>Dinophyceae</taxon>
        <taxon>Prorocentrales</taxon>
        <taxon>Prorocentraceae</taxon>
        <taxon>Prorocentrum</taxon>
    </lineage>
</organism>
<gene>
    <name evidence="2" type="ORF">PCOR1329_LOCUS13537</name>
</gene>
<reference evidence="2" key="1">
    <citation type="submission" date="2023-10" db="EMBL/GenBank/DDBJ databases">
        <authorList>
            <person name="Chen Y."/>
            <person name="Shah S."/>
            <person name="Dougan E. K."/>
            <person name="Thang M."/>
            <person name="Chan C."/>
        </authorList>
    </citation>
    <scope>NUCLEOTIDE SEQUENCE [LARGE SCALE GENOMIC DNA]</scope>
</reference>
<feature type="region of interest" description="Disordered" evidence="1">
    <location>
        <begin position="62"/>
        <end position="155"/>
    </location>
</feature>
<comment type="caution">
    <text evidence="2">The sequence shown here is derived from an EMBL/GenBank/DDBJ whole genome shotgun (WGS) entry which is preliminary data.</text>
</comment>
<protein>
    <submittedName>
        <fullName evidence="2">Uncharacterized protein</fullName>
    </submittedName>
</protein>
<feature type="compositionally biased region" description="Gly residues" evidence="1">
    <location>
        <begin position="105"/>
        <end position="115"/>
    </location>
</feature>
<dbReference type="Proteomes" id="UP001189429">
    <property type="component" value="Unassembled WGS sequence"/>
</dbReference>
<sequence length="155" mass="16515">MPGAVPKSRREKEVKRTEPLWCCQSQPPSLAEQRACENQACHRRQSTRTQKRACQKMELNARRRAKDSTAVGTAAPNTASTFCPEGKGANSRENIVGRGRRRRGGGGGGGGGGGAPPVNQLRMLSFRTTGGEAASSGQARPTPTRIGVRTGKKET</sequence>
<evidence type="ECO:0000256" key="1">
    <source>
        <dbReference type="SAM" id="MobiDB-lite"/>
    </source>
</evidence>
<name>A0ABN9QVL8_9DINO</name>
<proteinExistence type="predicted"/>
<keyword evidence="3" id="KW-1185">Reference proteome</keyword>